<dbReference type="InterPro" id="IPR039426">
    <property type="entry name" value="TonB-dep_rcpt-like"/>
</dbReference>
<comment type="similarity">
    <text evidence="7">Belongs to the TonB-dependent receptor family.</text>
</comment>
<gene>
    <name evidence="11" type="ORF">SAMN05216490_3839</name>
</gene>
<dbReference type="Gene3D" id="2.40.170.20">
    <property type="entry name" value="TonB-dependent receptor, beta-barrel domain"/>
    <property type="match status" value="1"/>
</dbReference>
<dbReference type="Pfam" id="PF07715">
    <property type="entry name" value="Plug"/>
    <property type="match status" value="1"/>
</dbReference>
<sequence>MKKLLPIILLLPCIAMGANASPNANSRASFTITGTSRNVNLPAPVKGTVKDDTGSPLPGVSVSIKGTTRGTQTDADGRFNLDAKSGDVLVFSYIGYLKKEVPVSSSLIYAVTLTSDSKNLNEVVVTALGVKRSEKSLTYANQVVDGAALNTVKNDNVMNSLNGRVAGVDISPSSSGVGGSVKVILRGSKSFAGTNAPLYVIDGVPITNNSNTNGQPNSTYGGSPDGGDGISNLNPDDIESMTVLEGASAAALYGSQAANGVILITTKKGKAGKTEINFSSSYTNDAISYKPEFQNEYGVTPKGNQSWGAKLSTPATADNVGDYFQHGNNFTNAINLSAGSDVAQSYFSYANTSATGVQPTNSLKRNNFTFRETGHFLNNKLTVDVNTNYMNQKVINTPGQGFYFNTLPGLYLFPVGVDITPYKNNYGIPQPARNGLPTQNWIANEDIQQNPWWILYKNPNFSNRDRLLINSSVRYDINDWLNIQARGNVDRTSDAFEQDLYAGTNPVLTQGLNGSYQHSIQTITQTYGDFIANFKVPMKSDFKLDGLLGASITDNNTVGTLFGQGTGLLIPNVFEDQNVLTSGSSNVSKLPANHNQIQSIFGSLNLSYKNWAYLTLTDRNDWSSNLAFTNKDSYSYPSVGLSFIVSDMTKLPDFISYAKVRGSYAEVATTVTQYVTNLTSTNGSGGVTLVNPVPNSDIKPTNTKSWEAGADLRFLDNRLVLNYTWYKSNSYNQFIQYTPSAGSPYTTGYLNAGNIQNTGMEVKLGYDIAKGQAFSWNSALNYSYNKNLIIQLNPADPNANIQLTGNGANAYESVLKAGGSYGDIWGVKFERNAAGQIMVNSSDAPINSGIFEKVGNPSPKFQMGWENTFNYKKFSFDFLVDGKFGGQVLSMTQMLMDSYGVSVASGDARNAGGVTVNAVDPNGKAVTKVDAETWYSAQGGRSGIAEPYMYSATVVRLRSASLGYTEPIANSFVKSIRFSLIGSNLIYFYKKAPYDPEITMSTANGLGGVDVFNQPTTRRFGAQLNVTF</sequence>
<feature type="region of interest" description="Disordered" evidence="8">
    <location>
        <begin position="207"/>
        <end position="235"/>
    </location>
</feature>
<evidence type="ECO:0000256" key="6">
    <source>
        <dbReference type="ARBA" id="ARBA00023237"/>
    </source>
</evidence>
<dbReference type="NCBIfam" id="TIGR04056">
    <property type="entry name" value="OMP_RagA_SusC"/>
    <property type="match status" value="1"/>
</dbReference>
<dbReference type="InterPro" id="IPR023997">
    <property type="entry name" value="TonB-dep_OMP_SusC/RagA_CS"/>
</dbReference>
<dbReference type="AlphaFoldDB" id="A0A1H2B175"/>
<keyword evidence="5 7" id="KW-0472">Membrane</keyword>
<feature type="compositionally biased region" description="Polar residues" evidence="8">
    <location>
        <begin position="207"/>
        <end position="221"/>
    </location>
</feature>
<keyword evidence="9" id="KW-0732">Signal</keyword>
<evidence type="ECO:0000256" key="3">
    <source>
        <dbReference type="ARBA" id="ARBA00022452"/>
    </source>
</evidence>
<proteinExistence type="inferred from homology"/>
<evidence type="ECO:0000256" key="9">
    <source>
        <dbReference type="SAM" id="SignalP"/>
    </source>
</evidence>
<dbReference type="InterPro" id="IPR023996">
    <property type="entry name" value="TonB-dep_OMP_SusC/RagA"/>
</dbReference>
<keyword evidence="12" id="KW-1185">Reference proteome</keyword>
<evidence type="ECO:0000256" key="8">
    <source>
        <dbReference type="SAM" id="MobiDB-lite"/>
    </source>
</evidence>
<feature type="signal peptide" evidence="9">
    <location>
        <begin position="1"/>
        <end position="20"/>
    </location>
</feature>
<keyword evidence="6 7" id="KW-0998">Cell outer membrane</keyword>
<dbReference type="InterPro" id="IPR008969">
    <property type="entry name" value="CarboxyPept-like_regulatory"/>
</dbReference>
<evidence type="ECO:0000313" key="12">
    <source>
        <dbReference type="Proteomes" id="UP000199679"/>
    </source>
</evidence>
<evidence type="ECO:0000256" key="7">
    <source>
        <dbReference type="PROSITE-ProRule" id="PRU01360"/>
    </source>
</evidence>
<dbReference type="PROSITE" id="PS52016">
    <property type="entry name" value="TONB_DEPENDENT_REC_3"/>
    <property type="match status" value="1"/>
</dbReference>
<evidence type="ECO:0000313" key="11">
    <source>
        <dbReference type="EMBL" id="SDT51749.1"/>
    </source>
</evidence>
<evidence type="ECO:0000256" key="4">
    <source>
        <dbReference type="ARBA" id="ARBA00022692"/>
    </source>
</evidence>
<dbReference type="RefSeq" id="WP_091376676.1">
    <property type="nucleotide sequence ID" value="NZ_LT629740.1"/>
</dbReference>
<dbReference type="Gene3D" id="2.60.40.1120">
    <property type="entry name" value="Carboxypeptidase-like, regulatory domain"/>
    <property type="match status" value="1"/>
</dbReference>
<dbReference type="GO" id="GO:0009279">
    <property type="term" value="C:cell outer membrane"/>
    <property type="evidence" value="ECO:0007669"/>
    <property type="project" value="UniProtKB-SubCell"/>
</dbReference>
<dbReference type="Pfam" id="PF13715">
    <property type="entry name" value="CarbopepD_reg_2"/>
    <property type="match status" value="1"/>
</dbReference>
<dbReference type="OrthoDB" id="9768177at2"/>
<dbReference type="InterPro" id="IPR036942">
    <property type="entry name" value="Beta-barrel_TonB_sf"/>
</dbReference>
<feature type="chain" id="PRO_5009269405" evidence="9">
    <location>
        <begin position="21"/>
        <end position="1028"/>
    </location>
</feature>
<evidence type="ECO:0000256" key="5">
    <source>
        <dbReference type="ARBA" id="ARBA00023136"/>
    </source>
</evidence>
<evidence type="ECO:0000256" key="2">
    <source>
        <dbReference type="ARBA" id="ARBA00022448"/>
    </source>
</evidence>
<dbReference type="InterPro" id="IPR012910">
    <property type="entry name" value="Plug_dom"/>
</dbReference>
<reference evidence="11 12" key="1">
    <citation type="submission" date="2016-10" db="EMBL/GenBank/DDBJ databases">
        <authorList>
            <person name="de Groot N.N."/>
        </authorList>
    </citation>
    <scope>NUCLEOTIDE SEQUENCE [LARGE SCALE GENOMIC DNA]</scope>
    <source>
        <strain evidence="11 12">MP1X4</strain>
    </source>
</reference>
<dbReference type="SUPFAM" id="SSF49464">
    <property type="entry name" value="Carboxypeptidase regulatory domain-like"/>
    <property type="match status" value="1"/>
</dbReference>
<comment type="subcellular location">
    <subcellularLocation>
        <location evidence="1 7">Cell outer membrane</location>
        <topology evidence="1 7">Multi-pass membrane protein</topology>
    </subcellularLocation>
</comment>
<dbReference type="NCBIfam" id="TIGR04057">
    <property type="entry name" value="SusC_RagA_signa"/>
    <property type="match status" value="1"/>
</dbReference>
<keyword evidence="4 7" id="KW-0812">Transmembrane</keyword>
<accession>A0A1H2B175</accession>
<dbReference type="Gene3D" id="2.170.130.10">
    <property type="entry name" value="TonB-dependent receptor, plug domain"/>
    <property type="match status" value="1"/>
</dbReference>
<dbReference type="SUPFAM" id="SSF56935">
    <property type="entry name" value="Porins"/>
    <property type="match status" value="1"/>
</dbReference>
<organism evidence="11 12">
    <name type="scientific">Mucilaginibacter mallensis</name>
    <dbReference type="NCBI Taxonomy" id="652787"/>
    <lineage>
        <taxon>Bacteria</taxon>
        <taxon>Pseudomonadati</taxon>
        <taxon>Bacteroidota</taxon>
        <taxon>Sphingobacteriia</taxon>
        <taxon>Sphingobacteriales</taxon>
        <taxon>Sphingobacteriaceae</taxon>
        <taxon>Mucilaginibacter</taxon>
    </lineage>
</organism>
<dbReference type="EMBL" id="LT629740">
    <property type="protein sequence ID" value="SDT51749.1"/>
    <property type="molecule type" value="Genomic_DNA"/>
</dbReference>
<keyword evidence="3 7" id="KW-1134">Transmembrane beta strand</keyword>
<name>A0A1H2B175_MUCMA</name>
<evidence type="ECO:0000259" key="10">
    <source>
        <dbReference type="Pfam" id="PF07715"/>
    </source>
</evidence>
<dbReference type="Proteomes" id="UP000199679">
    <property type="component" value="Chromosome I"/>
</dbReference>
<feature type="domain" description="TonB-dependent receptor plug" evidence="10">
    <location>
        <begin position="135"/>
        <end position="261"/>
    </location>
</feature>
<evidence type="ECO:0000256" key="1">
    <source>
        <dbReference type="ARBA" id="ARBA00004571"/>
    </source>
</evidence>
<keyword evidence="2 7" id="KW-0813">Transport</keyword>
<protein>
    <submittedName>
        <fullName evidence="11">TonB-linked outer membrane protein, SusC/RagA family</fullName>
    </submittedName>
</protein>
<dbReference type="STRING" id="652787.SAMN05216490_3839"/>
<dbReference type="InterPro" id="IPR037066">
    <property type="entry name" value="Plug_dom_sf"/>
</dbReference>